<reference evidence="1" key="1">
    <citation type="submission" date="2021-02" db="EMBL/GenBank/DDBJ databases">
        <authorList>
            <person name="Nowell W R."/>
        </authorList>
    </citation>
    <scope>NUCLEOTIDE SEQUENCE</scope>
</reference>
<comment type="caution">
    <text evidence="1">The sequence shown here is derived from an EMBL/GenBank/DDBJ whole genome shotgun (WGS) entry which is preliminary data.</text>
</comment>
<proteinExistence type="predicted"/>
<dbReference type="AlphaFoldDB" id="A0A819NU56"/>
<accession>A0A819NU56</accession>
<dbReference type="EMBL" id="CAJOAY010003072">
    <property type="protein sequence ID" value="CAF4000178.1"/>
    <property type="molecule type" value="Genomic_DNA"/>
</dbReference>
<sequence>MSEEQINYLEAIIEKWLNNGAQCNSALKPYSRSLVPTYNPGIRTKQVHHKQNRHLHKSKTNKKSNQSTMIQMCEDFLYKNQIKNPESSLQIIVLSDISNFPNTFVEDDSQGYFSSLFFIIDLNYIPYLAS</sequence>
<evidence type="ECO:0000313" key="1">
    <source>
        <dbReference type="EMBL" id="CAF4000178.1"/>
    </source>
</evidence>
<dbReference type="Proteomes" id="UP000663881">
    <property type="component" value="Unassembled WGS sequence"/>
</dbReference>
<gene>
    <name evidence="1" type="ORF">OKA104_LOCUS29732</name>
</gene>
<organism evidence="1 2">
    <name type="scientific">Adineta steineri</name>
    <dbReference type="NCBI Taxonomy" id="433720"/>
    <lineage>
        <taxon>Eukaryota</taxon>
        <taxon>Metazoa</taxon>
        <taxon>Spiralia</taxon>
        <taxon>Gnathifera</taxon>
        <taxon>Rotifera</taxon>
        <taxon>Eurotatoria</taxon>
        <taxon>Bdelloidea</taxon>
        <taxon>Adinetida</taxon>
        <taxon>Adinetidae</taxon>
        <taxon>Adineta</taxon>
    </lineage>
</organism>
<name>A0A819NU56_9BILA</name>
<evidence type="ECO:0000313" key="2">
    <source>
        <dbReference type="Proteomes" id="UP000663881"/>
    </source>
</evidence>
<protein>
    <submittedName>
        <fullName evidence="1">Uncharacterized protein</fullName>
    </submittedName>
</protein>